<dbReference type="EMBL" id="DF973618">
    <property type="protein sequence ID" value="GAU36129.1"/>
    <property type="molecule type" value="Genomic_DNA"/>
</dbReference>
<feature type="compositionally biased region" description="Low complexity" evidence="1">
    <location>
        <begin position="225"/>
        <end position="254"/>
    </location>
</feature>
<keyword evidence="4" id="KW-1185">Reference proteome</keyword>
<protein>
    <recommendedName>
        <fullName evidence="2">Retrotransposon gag domain-containing protein</fullName>
    </recommendedName>
</protein>
<dbReference type="Pfam" id="PF03732">
    <property type="entry name" value="Retrotrans_gag"/>
    <property type="match status" value="1"/>
</dbReference>
<dbReference type="AlphaFoldDB" id="A0A2Z6NX92"/>
<feature type="region of interest" description="Disordered" evidence="1">
    <location>
        <begin position="224"/>
        <end position="277"/>
    </location>
</feature>
<reference evidence="4" key="1">
    <citation type="journal article" date="2017" name="Front. Plant Sci.">
        <title>Climate Clever Clovers: New Paradigm to Reduce the Environmental Footprint of Ruminants by Breeding Low Methanogenic Forages Utilizing Haplotype Variation.</title>
        <authorList>
            <person name="Kaur P."/>
            <person name="Appels R."/>
            <person name="Bayer P.E."/>
            <person name="Keeble-Gagnere G."/>
            <person name="Wang J."/>
            <person name="Hirakawa H."/>
            <person name="Shirasawa K."/>
            <person name="Vercoe P."/>
            <person name="Stefanova K."/>
            <person name="Durmic Z."/>
            <person name="Nichols P."/>
            <person name="Revell C."/>
            <person name="Isobe S.N."/>
            <person name="Edwards D."/>
            <person name="Erskine W."/>
        </authorList>
    </citation>
    <scope>NUCLEOTIDE SEQUENCE [LARGE SCALE GENOMIC DNA]</scope>
    <source>
        <strain evidence="4">cv. Daliak</strain>
    </source>
</reference>
<feature type="domain" description="Retrotransposon gag" evidence="2">
    <location>
        <begin position="113"/>
        <end position="198"/>
    </location>
</feature>
<dbReference type="OrthoDB" id="1751726at2759"/>
<proteinExistence type="predicted"/>
<gene>
    <name evidence="3" type="ORF">TSUD_292890</name>
</gene>
<sequence length="295" mass="33613">MPRLPAQPKMVERVIALESVVDEMKGTLGVLVQQMQQLLQRSNANNTMGSNSNTMGKEDSAEASYVGESCLAGKKVKLPLFEGDDLVAWITRAEIYFDVQQTPEELRVKLSRLSMDGPTIHWFNLLMETEDELSWEKLKKAMIARYGGRRLENPFEDLSTLHQTGSVEEYVEAFELLSSQVGRLPEEQYLGYFMSGLKASIRRRVRTLNPENRMQMMRMAKDVSNNNTNWANPNKKNGPTSPNSNSTSSMSSTGRKSDNDRKSGATERWRGVQNEEMEERRAKGLCFKCGWRYHL</sequence>
<evidence type="ECO:0000256" key="1">
    <source>
        <dbReference type="SAM" id="MobiDB-lite"/>
    </source>
</evidence>
<dbReference type="Proteomes" id="UP000242715">
    <property type="component" value="Unassembled WGS sequence"/>
</dbReference>
<feature type="compositionally biased region" description="Basic and acidic residues" evidence="1">
    <location>
        <begin position="255"/>
        <end position="270"/>
    </location>
</feature>
<accession>A0A2Z6NX92</accession>
<organism evidence="3 4">
    <name type="scientific">Trifolium subterraneum</name>
    <name type="common">Subterranean clover</name>
    <dbReference type="NCBI Taxonomy" id="3900"/>
    <lineage>
        <taxon>Eukaryota</taxon>
        <taxon>Viridiplantae</taxon>
        <taxon>Streptophyta</taxon>
        <taxon>Embryophyta</taxon>
        <taxon>Tracheophyta</taxon>
        <taxon>Spermatophyta</taxon>
        <taxon>Magnoliopsida</taxon>
        <taxon>eudicotyledons</taxon>
        <taxon>Gunneridae</taxon>
        <taxon>Pentapetalae</taxon>
        <taxon>rosids</taxon>
        <taxon>fabids</taxon>
        <taxon>Fabales</taxon>
        <taxon>Fabaceae</taxon>
        <taxon>Papilionoideae</taxon>
        <taxon>50 kb inversion clade</taxon>
        <taxon>NPAAA clade</taxon>
        <taxon>Hologalegina</taxon>
        <taxon>IRL clade</taxon>
        <taxon>Trifolieae</taxon>
        <taxon>Trifolium</taxon>
    </lineage>
</organism>
<dbReference type="InterPro" id="IPR005162">
    <property type="entry name" value="Retrotrans_gag_dom"/>
</dbReference>
<name>A0A2Z6NX92_TRISU</name>
<evidence type="ECO:0000259" key="2">
    <source>
        <dbReference type="Pfam" id="PF03732"/>
    </source>
</evidence>
<evidence type="ECO:0000313" key="3">
    <source>
        <dbReference type="EMBL" id="GAU36129.1"/>
    </source>
</evidence>
<evidence type="ECO:0000313" key="4">
    <source>
        <dbReference type="Proteomes" id="UP000242715"/>
    </source>
</evidence>